<sequence length="64" mass="6932">MNAGSRIQDAAKNCDYRFFGGKKPVSFKRRAAREGSFAGIALICVYTHSDRAASTIAHKAVISI</sequence>
<dbReference type="AlphaFoldDB" id="A0A9W9H1I2"/>
<reference evidence="1" key="2">
    <citation type="journal article" date="2023" name="IMA Fungus">
        <title>Comparative genomic study of the Penicillium genus elucidates a diverse pangenome and 15 lateral gene transfer events.</title>
        <authorList>
            <person name="Petersen C."/>
            <person name="Sorensen T."/>
            <person name="Nielsen M.R."/>
            <person name="Sondergaard T.E."/>
            <person name="Sorensen J.L."/>
            <person name="Fitzpatrick D.A."/>
            <person name="Frisvad J.C."/>
            <person name="Nielsen K.L."/>
        </authorList>
    </citation>
    <scope>NUCLEOTIDE SEQUENCE</scope>
    <source>
        <strain evidence="1">IBT 21472</strain>
    </source>
</reference>
<evidence type="ECO:0000313" key="2">
    <source>
        <dbReference type="Proteomes" id="UP001147746"/>
    </source>
</evidence>
<keyword evidence="2" id="KW-1185">Reference proteome</keyword>
<proteinExistence type="predicted"/>
<comment type="caution">
    <text evidence="1">The sequence shown here is derived from an EMBL/GenBank/DDBJ whole genome shotgun (WGS) entry which is preliminary data.</text>
</comment>
<reference evidence="1" key="1">
    <citation type="submission" date="2022-12" db="EMBL/GenBank/DDBJ databases">
        <authorList>
            <person name="Petersen C."/>
        </authorList>
    </citation>
    <scope>NUCLEOTIDE SEQUENCE</scope>
    <source>
        <strain evidence="1">IBT 21472</strain>
    </source>
</reference>
<gene>
    <name evidence="1" type="ORF">N7476_010514</name>
</gene>
<evidence type="ECO:0000313" key="1">
    <source>
        <dbReference type="EMBL" id="KAJ5303715.1"/>
    </source>
</evidence>
<dbReference type="EMBL" id="JAPZBO010000009">
    <property type="protein sequence ID" value="KAJ5303715.1"/>
    <property type="molecule type" value="Genomic_DNA"/>
</dbReference>
<protein>
    <submittedName>
        <fullName evidence="1">Uncharacterized protein</fullName>
    </submittedName>
</protein>
<dbReference type="Proteomes" id="UP001147746">
    <property type="component" value="Unassembled WGS sequence"/>
</dbReference>
<name>A0A9W9H1I2_9EURO</name>
<organism evidence="1 2">
    <name type="scientific">Penicillium atrosanguineum</name>
    <dbReference type="NCBI Taxonomy" id="1132637"/>
    <lineage>
        <taxon>Eukaryota</taxon>
        <taxon>Fungi</taxon>
        <taxon>Dikarya</taxon>
        <taxon>Ascomycota</taxon>
        <taxon>Pezizomycotina</taxon>
        <taxon>Eurotiomycetes</taxon>
        <taxon>Eurotiomycetidae</taxon>
        <taxon>Eurotiales</taxon>
        <taxon>Aspergillaceae</taxon>
        <taxon>Penicillium</taxon>
    </lineage>
</organism>
<accession>A0A9W9H1I2</accession>